<dbReference type="InterPro" id="IPR019587">
    <property type="entry name" value="Polyketide_cyclase/dehydratase"/>
</dbReference>
<dbReference type="Pfam" id="PF10604">
    <property type="entry name" value="Polyketide_cyc2"/>
    <property type="match status" value="1"/>
</dbReference>
<comment type="caution">
    <text evidence="1">The sequence shown here is derived from an EMBL/GenBank/DDBJ whole genome shotgun (WGS) entry which is preliminary data.</text>
</comment>
<dbReference type="Proteomes" id="UP001597187">
    <property type="component" value="Unassembled WGS sequence"/>
</dbReference>
<name>A0ABD6AY05_9EURY</name>
<keyword evidence="2" id="KW-1185">Reference proteome</keyword>
<protein>
    <submittedName>
        <fullName evidence="1">SRPBCC family protein</fullName>
    </submittedName>
</protein>
<organism evidence="1 2">
    <name type="scientific">Halomarina rubra</name>
    <dbReference type="NCBI Taxonomy" id="2071873"/>
    <lineage>
        <taxon>Archaea</taxon>
        <taxon>Methanobacteriati</taxon>
        <taxon>Methanobacteriota</taxon>
        <taxon>Stenosarchaea group</taxon>
        <taxon>Halobacteria</taxon>
        <taxon>Halobacteriales</taxon>
        <taxon>Natronomonadaceae</taxon>
        <taxon>Halomarina</taxon>
    </lineage>
</organism>
<dbReference type="SUPFAM" id="SSF55961">
    <property type="entry name" value="Bet v1-like"/>
    <property type="match status" value="1"/>
</dbReference>
<dbReference type="InterPro" id="IPR023393">
    <property type="entry name" value="START-like_dom_sf"/>
</dbReference>
<dbReference type="EMBL" id="JBHUDC010000008">
    <property type="protein sequence ID" value="MFD1514642.1"/>
    <property type="molecule type" value="Genomic_DNA"/>
</dbReference>
<dbReference type="AlphaFoldDB" id="A0ABD6AY05"/>
<evidence type="ECO:0000313" key="1">
    <source>
        <dbReference type="EMBL" id="MFD1514642.1"/>
    </source>
</evidence>
<accession>A0ABD6AY05</accession>
<evidence type="ECO:0000313" key="2">
    <source>
        <dbReference type="Proteomes" id="UP001597187"/>
    </source>
</evidence>
<dbReference type="CDD" id="cd07820">
    <property type="entry name" value="SRPBCC_3"/>
    <property type="match status" value="1"/>
</dbReference>
<dbReference type="RefSeq" id="WP_250874584.1">
    <property type="nucleotide sequence ID" value="NZ_JALXFV010000008.1"/>
</dbReference>
<sequence length="159" mass="18002">MPTIALRTVVDAPPDRVFDLARSVEMHTESMAASDERAVAGVTEGLLDAGDRVTWRARHFGVPFELTVELTAFDRPRHFRDEQVAGPFEAMCHDHYFEAIESDGETPRTRMRDEFCFRSPLGPLGTLADRAVLERYVTRLLTERNVLLKRVAENGDVNE</sequence>
<proteinExistence type="predicted"/>
<dbReference type="Gene3D" id="3.30.530.20">
    <property type="match status" value="1"/>
</dbReference>
<reference evidence="1 2" key="1">
    <citation type="journal article" date="2019" name="Int. J. Syst. Evol. Microbiol.">
        <title>The Global Catalogue of Microorganisms (GCM) 10K type strain sequencing project: providing services to taxonomists for standard genome sequencing and annotation.</title>
        <authorList>
            <consortium name="The Broad Institute Genomics Platform"/>
            <consortium name="The Broad Institute Genome Sequencing Center for Infectious Disease"/>
            <person name="Wu L."/>
            <person name="Ma J."/>
        </authorList>
    </citation>
    <scope>NUCLEOTIDE SEQUENCE [LARGE SCALE GENOMIC DNA]</scope>
    <source>
        <strain evidence="1 2">CGMCC 1.12563</strain>
    </source>
</reference>
<gene>
    <name evidence="1" type="ORF">ACFSBT_15285</name>
</gene>